<organism evidence="1 2">
    <name type="scientific">Boeremia exigua</name>
    <dbReference type="NCBI Taxonomy" id="749465"/>
    <lineage>
        <taxon>Eukaryota</taxon>
        <taxon>Fungi</taxon>
        <taxon>Dikarya</taxon>
        <taxon>Ascomycota</taxon>
        <taxon>Pezizomycotina</taxon>
        <taxon>Dothideomycetes</taxon>
        <taxon>Pleosporomycetidae</taxon>
        <taxon>Pleosporales</taxon>
        <taxon>Pleosporineae</taxon>
        <taxon>Didymellaceae</taxon>
        <taxon>Boeremia</taxon>
    </lineage>
</organism>
<evidence type="ECO:0000313" key="2">
    <source>
        <dbReference type="Proteomes" id="UP001153331"/>
    </source>
</evidence>
<protein>
    <submittedName>
        <fullName evidence="1">Uncharacterized protein</fullName>
    </submittedName>
</protein>
<dbReference type="Proteomes" id="UP001153331">
    <property type="component" value="Unassembled WGS sequence"/>
</dbReference>
<evidence type="ECO:0000313" key="1">
    <source>
        <dbReference type="EMBL" id="KAJ8111639.1"/>
    </source>
</evidence>
<accession>A0ACC2I8Z4</accession>
<gene>
    <name evidence="1" type="ORF">OPT61_g5817</name>
</gene>
<keyword evidence="2" id="KW-1185">Reference proteome</keyword>
<reference evidence="1" key="1">
    <citation type="submission" date="2022-11" db="EMBL/GenBank/DDBJ databases">
        <title>Genome Sequence of Boeremia exigua.</title>
        <authorList>
            <person name="Buettner E."/>
        </authorList>
    </citation>
    <scope>NUCLEOTIDE SEQUENCE</scope>
    <source>
        <strain evidence="1">CU02</strain>
    </source>
</reference>
<comment type="caution">
    <text evidence="1">The sequence shown here is derived from an EMBL/GenBank/DDBJ whole genome shotgun (WGS) entry which is preliminary data.</text>
</comment>
<sequence length="666" mass="73263">MSSAAAQYKKKDGTLSVSTDGKTVSWDAVGGLLPPLAIVIADIGSKSPHHAQRVETDRSVSDLQQTPATAAKASIKIVVVESSPQAGSHTFTFTSTAARDDQQMIRGLLQKGIEAAKAQEAPVVTPAAVSGGNGGGASGAITMAQTAAATAQQDEDLYADAKLLSDLELQMSLLNASPALRQRFDRALNEKPASVTMGQFSNQFWSTRLNLLRSHAAEKSQTTGSYNVLSVIKSKTVNGTLMLNLTKEQIEVVFRQHPIVKTAYNDTVPPLSEGEFWERFFHSRLFKKLKGERIPDDYVTDTRLDKYLRYDENANDAQQMLVGTIPLFINIEGNEQNHSQQKGNRQDWTMVPSSNEKAPILRVLNRMSEKLMKEVPLVDNHHTPAGQDEDTYKELQLRDLQRASDDNRVVLKVQDQSRFFSAGQSVQSSTSAAAYTQRTPNEVLSTLQQDLASINAPGRTLGTDLHSKIAVNDDSDSEDESNGPKRHKVGSRSSRTAATTQIIAAIRKRHLHEDEYPSAKGVLNNEQAAKLGISEAILDNLTMTHNTTVEFLHYFWDAYYSGNSERANEVAKLIETLDRSLDRINAVSDAAEAERAALVEEYQRRNELYLQQTGKKRKFNPDAIKGGANAVAQVVQPLRRAIDAARSQYQKAFNEQMAQVTPANGL</sequence>
<dbReference type="EMBL" id="JAPHNI010000388">
    <property type="protein sequence ID" value="KAJ8111639.1"/>
    <property type="molecule type" value="Genomic_DNA"/>
</dbReference>
<proteinExistence type="predicted"/>
<name>A0ACC2I8Z4_9PLEO</name>